<name>A0AAD5P6N9_9FUNG</name>
<comment type="caution">
    <text evidence="1">The sequence shown here is derived from an EMBL/GenBank/DDBJ whole genome shotgun (WGS) entry which is preliminary data.</text>
</comment>
<proteinExistence type="predicted"/>
<reference evidence="1" key="2">
    <citation type="submission" date="2023-02" db="EMBL/GenBank/DDBJ databases">
        <authorList>
            <consortium name="DOE Joint Genome Institute"/>
            <person name="Mondo S.J."/>
            <person name="Chang Y."/>
            <person name="Wang Y."/>
            <person name="Ahrendt S."/>
            <person name="Andreopoulos W."/>
            <person name="Barry K."/>
            <person name="Beard J."/>
            <person name="Benny G.L."/>
            <person name="Blankenship S."/>
            <person name="Bonito G."/>
            <person name="Cuomo C."/>
            <person name="Desiro A."/>
            <person name="Gervers K.A."/>
            <person name="Hundley H."/>
            <person name="Kuo A."/>
            <person name="LaButti K."/>
            <person name="Lang B.F."/>
            <person name="Lipzen A."/>
            <person name="O'Donnell K."/>
            <person name="Pangilinan J."/>
            <person name="Reynolds N."/>
            <person name="Sandor L."/>
            <person name="Smith M.W."/>
            <person name="Tsang A."/>
            <person name="Grigoriev I.V."/>
            <person name="Stajich J.E."/>
            <person name="Spatafora J.W."/>
        </authorList>
    </citation>
    <scope>NUCLEOTIDE SEQUENCE</scope>
    <source>
        <strain evidence="1">RSA 2281</strain>
    </source>
</reference>
<accession>A0AAD5P6N9</accession>
<organism evidence="1 2">
    <name type="scientific">Phascolomyces articulosus</name>
    <dbReference type="NCBI Taxonomy" id="60185"/>
    <lineage>
        <taxon>Eukaryota</taxon>
        <taxon>Fungi</taxon>
        <taxon>Fungi incertae sedis</taxon>
        <taxon>Mucoromycota</taxon>
        <taxon>Mucoromycotina</taxon>
        <taxon>Mucoromycetes</taxon>
        <taxon>Mucorales</taxon>
        <taxon>Lichtheimiaceae</taxon>
        <taxon>Phascolomyces</taxon>
    </lineage>
</organism>
<dbReference type="Proteomes" id="UP001209540">
    <property type="component" value="Unassembled WGS sequence"/>
</dbReference>
<keyword evidence="2" id="KW-1185">Reference proteome</keyword>
<reference evidence="1" key="1">
    <citation type="journal article" date="2022" name="IScience">
        <title>Evolution of zygomycete secretomes and the origins of terrestrial fungal ecologies.</title>
        <authorList>
            <person name="Chang Y."/>
            <person name="Wang Y."/>
            <person name="Mondo S."/>
            <person name="Ahrendt S."/>
            <person name="Andreopoulos W."/>
            <person name="Barry K."/>
            <person name="Beard J."/>
            <person name="Benny G.L."/>
            <person name="Blankenship S."/>
            <person name="Bonito G."/>
            <person name="Cuomo C."/>
            <person name="Desiro A."/>
            <person name="Gervers K.A."/>
            <person name="Hundley H."/>
            <person name="Kuo A."/>
            <person name="LaButti K."/>
            <person name="Lang B.F."/>
            <person name="Lipzen A."/>
            <person name="O'Donnell K."/>
            <person name="Pangilinan J."/>
            <person name="Reynolds N."/>
            <person name="Sandor L."/>
            <person name="Smith M.E."/>
            <person name="Tsang A."/>
            <person name="Grigoriev I.V."/>
            <person name="Stajich J.E."/>
            <person name="Spatafora J.W."/>
        </authorList>
    </citation>
    <scope>NUCLEOTIDE SEQUENCE</scope>
    <source>
        <strain evidence="1">RSA 2281</strain>
    </source>
</reference>
<evidence type="ECO:0000313" key="1">
    <source>
        <dbReference type="EMBL" id="KAI9243213.1"/>
    </source>
</evidence>
<gene>
    <name evidence="1" type="ORF">BDA99DRAFT_449274</name>
</gene>
<feature type="non-terminal residue" evidence="1">
    <location>
        <position position="204"/>
    </location>
</feature>
<evidence type="ECO:0000313" key="2">
    <source>
        <dbReference type="Proteomes" id="UP001209540"/>
    </source>
</evidence>
<protein>
    <submittedName>
        <fullName evidence="1">Uncharacterized protein</fullName>
    </submittedName>
</protein>
<dbReference type="AlphaFoldDB" id="A0AAD5P6N9"/>
<dbReference type="EMBL" id="JAIXMP010000083">
    <property type="protein sequence ID" value="KAI9243213.1"/>
    <property type="molecule type" value="Genomic_DNA"/>
</dbReference>
<sequence length="204" mass="24060">MDYFILGAFGNRQQVQAELNLLDDRNPFAIPQLPIYHGFENEDFRTFRQEFTSYILLTGAQTENRRLELLQGVLRGPALTQYLINIIPNMNKDHDEQHTTHTVSAALDSLEEYFITDYDLQRYRDYFSTITQRYGESPRSFLGRVHQAAYDADIKNTERIESTFKARLLPEIRKHCIKMCAMEHKDILQKAEGYWNTERQDRLS</sequence>